<dbReference type="InterPro" id="IPR009571">
    <property type="entry name" value="SUR7/Rim9-like_fungi"/>
</dbReference>
<keyword evidence="2" id="KW-0732">Signal</keyword>
<feature type="signal peptide" evidence="2">
    <location>
        <begin position="1"/>
        <end position="19"/>
    </location>
</feature>
<proteinExistence type="predicted"/>
<feature type="transmembrane region" description="Helical" evidence="1">
    <location>
        <begin position="348"/>
        <end position="373"/>
    </location>
</feature>
<dbReference type="GO" id="GO:0031505">
    <property type="term" value="P:fungal-type cell wall organization"/>
    <property type="evidence" value="ECO:0007669"/>
    <property type="project" value="TreeGrafter"/>
</dbReference>
<dbReference type="PANTHER" id="PTHR28019">
    <property type="entry name" value="CELL MEMBRANE PROTEIN YLR413W-RELATED"/>
    <property type="match status" value="1"/>
</dbReference>
<protein>
    <recommendedName>
        <fullName evidence="5">Integral membrane protein-like protein</fullName>
    </recommendedName>
</protein>
<reference evidence="3" key="1">
    <citation type="journal article" date="2020" name="Stud. Mycol.">
        <title>101 Dothideomycetes genomes: a test case for predicting lifestyles and emergence of pathogens.</title>
        <authorList>
            <person name="Haridas S."/>
            <person name="Albert R."/>
            <person name="Binder M."/>
            <person name="Bloem J."/>
            <person name="Labutti K."/>
            <person name="Salamov A."/>
            <person name="Andreopoulos B."/>
            <person name="Baker S."/>
            <person name="Barry K."/>
            <person name="Bills G."/>
            <person name="Bluhm B."/>
            <person name="Cannon C."/>
            <person name="Castanera R."/>
            <person name="Culley D."/>
            <person name="Daum C."/>
            <person name="Ezra D."/>
            <person name="Gonzalez J."/>
            <person name="Henrissat B."/>
            <person name="Kuo A."/>
            <person name="Liang C."/>
            <person name="Lipzen A."/>
            <person name="Lutzoni F."/>
            <person name="Magnuson J."/>
            <person name="Mondo S."/>
            <person name="Nolan M."/>
            <person name="Ohm R."/>
            <person name="Pangilinan J."/>
            <person name="Park H.-J."/>
            <person name="Ramirez L."/>
            <person name="Alfaro M."/>
            <person name="Sun H."/>
            <person name="Tritt A."/>
            <person name="Yoshinaga Y."/>
            <person name="Zwiers L.-H."/>
            <person name="Turgeon B."/>
            <person name="Goodwin S."/>
            <person name="Spatafora J."/>
            <person name="Crous P."/>
            <person name="Grigoriev I."/>
        </authorList>
    </citation>
    <scope>NUCLEOTIDE SEQUENCE</scope>
    <source>
        <strain evidence="3">CBS 115976</strain>
    </source>
</reference>
<evidence type="ECO:0000256" key="2">
    <source>
        <dbReference type="SAM" id="SignalP"/>
    </source>
</evidence>
<gene>
    <name evidence="3" type="ORF">BT63DRAFT_420033</name>
</gene>
<dbReference type="Proteomes" id="UP000799302">
    <property type="component" value="Unassembled WGS sequence"/>
</dbReference>
<keyword evidence="1" id="KW-0472">Membrane</keyword>
<feature type="transmembrane region" description="Helical" evidence="1">
    <location>
        <begin position="268"/>
        <end position="291"/>
    </location>
</feature>
<dbReference type="GO" id="GO:0051285">
    <property type="term" value="C:cell cortex of cell tip"/>
    <property type="evidence" value="ECO:0007669"/>
    <property type="project" value="TreeGrafter"/>
</dbReference>
<keyword evidence="1" id="KW-0812">Transmembrane</keyword>
<organism evidence="3 4">
    <name type="scientific">Microthyrium microscopicum</name>
    <dbReference type="NCBI Taxonomy" id="703497"/>
    <lineage>
        <taxon>Eukaryota</taxon>
        <taxon>Fungi</taxon>
        <taxon>Dikarya</taxon>
        <taxon>Ascomycota</taxon>
        <taxon>Pezizomycotina</taxon>
        <taxon>Dothideomycetes</taxon>
        <taxon>Dothideomycetes incertae sedis</taxon>
        <taxon>Microthyriales</taxon>
        <taxon>Microthyriaceae</taxon>
        <taxon>Microthyrium</taxon>
    </lineage>
</organism>
<keyword evidence="1" id="KW-1133">Transmembrane helix</keyword>
<evidence type="ECO:0000313" key="3">
    <source>
        <dbReference type="EMBL" id="KAF2674747.1"/>
    </source>
</evidence>
<dbReference type="OrthoDB" id="4159154at2759"/>
<evidence type="ECO:0008006" key="5">
    <source>
        <dbReference type="Google" id="ProtNLM"/>
    </source>
</evidence>
<evidence type="ECO:0000256" key="1">
    <source>
        <dbReference type="SAM" id="Phobius"/>
    </source>
</evidence>
<dbReference type="AlphaFoldDB" id="A0A6A6UTI5"/>
<feature type="transmembrane region" description="Helical" evidence="1">
    <location>
        <begin position="303"/>
        <end position="328"/>
    </location>
</feature>
<keyword evidence="4" id="KW-1185">Reference proteome</keyword>
<dbReference type="PANTHER" id="PTHR28019:SF7">
    <property type="entry name" value="SUR7 PROTEIN"/>
    <property type="match status" value="1"/>
</dbReference>
<accession>A0A6A6UTI5</accession>
<dbReference type="InterPro" id="IPR052413">
    <property type="entry name" value="SUR7_domain"/>
</dbReference>
<dbReference type="Pfam" id="PF06687">
    <property type="entry name" value="SUR7"/>
    <property type="match status" value="1"/>
</dbReference>
<name>A0A6A6UTI5_9PEZI</name>
<sequence>MRIAAISSLVLCTVAFILAFLCIYAGNKPGFMDTPNYSIIALNTSRIGENILLQVKTTFQNDKTKLLSILNTLLKNIVSSSSSKRDLTSTNDWQPLRLEDILTDADIPSLQPHELAYLHERNLLDERGLIDDLKNKTGSIITSITGAANGVFTALTDPAAAFALAEKVIRQYAEEVGLQDFYMYHVKDYCSGQYTPTEVPNATYPLSKIERNVTECEQYLHWVPGDTVQAILNKTGLSKVNVTLDTIHWPTKLDDEVRKAEGLLNATMWLYVIVIIFAGLAALVSLIAVIWPEKLRIVTGTGLVVLTLLGFVVAAIVSIIVTAAAVMVDNAVKDLATVIGVVSTRGDGFLGLTWAATGCLFIASILGSFTCCAGRKKKRVPKHG</sequence>
<evidence type="ECO:0000313" key="4">
    <source>
        <dbReference type="Proteomes" id="UP000799302"/>
    </source>
</evidence>
<feature type="chain" id="PRO_5025510515" description="Integral membrane protein-like protein" evidence="2">
    <location>
        <begin position="20"/>
        <end position="384"/>
    </location>
</feature>
<dbReference type="GO" id="GO:0005886">
    <property type="term" value="C:plasma membrane"/>
    <property type="evidence" value="ECO:0007669"/>
    <property type="project" value="InterPro"/>
</dbReference>
<dbReference type="EMBL" id="MU004230">
    <property type="protein sequence ID" value="KAF2674747.1"/>
    <property type="molecule type" value="Genomic_DNA"/>
</dbReference>